<dbReference type="InterPro" id="IPR008254">
    <property type="entry name" value="Flavodoxin/NO_synth"/>
</dbReference>
<evidence type="ECO:0000259" key="5">
    <source>
        <dbReference type="PROSITE" id="PS50902"/>
    </source>
</evidence>
<proteinExistence type="predicted"/>
<dbReference type="EMBL" id="FNXF01000003">
    <property type="protein sequence ID" value="SEH74564.1"/>
    <property type="molecule type" value="Genomic_DNA"/>
</dbReference>
<dbReference type="OrthoDB" id="9801479at2"/>
<dbReference type="Gene3D" id="3.40.50.360">
    <property type="match status" value="1"/>
</dbReference>
<protein>
    <submittedName>
        <fullName evidence="6">Multimeric flavodoxin WrbA</fullName>
    </submittedName>
</protein>
<dbReference type="InterPro" id="IPR005025">
    <property type="entry name" value="FMN_Rdtase-like_dom"/>
</dbReference>
<dbReference type="GO" id="GO:0010181">
    <property type="term" value="F:FMN binding"/>
    <property type="evidence" value="ECO:0007669"/>
    <property type="project" value="InterPro"/>
</dbReference>
<organism evidence="6 7">
    <name type="scientific">Rheinheimera pacifica</name>
    <dbReference type="NCBI Taxonomy" id="173990"/>
    <lineage>
        <taxon>Bacteria</taxon>
        <taxon>Pseudomonadati</taxon>
        <taxon>Pseudomonadota</taxon>
        <taxon>Gammaproteobacteria</taxon>
        <taxon>Chromatiales</taxon>
        <taxon>Chromatiaceae</taxon>
        <taxon>Rheinheimera</taxon>
    </lineage>
</organism>
<dbReference type="Pfam" id="PF03358">
    <property type="entry name" value="FMN_red"/>
    <property type="match status" value="1"/>
</dbReference>
<comment type="cofactor">
    <cofactor evidence="1">
        <name>FMN</name>
        <dbReference type="ChEBI" id="CHEBI:58210"/>
    </cofactor>
</comment>
<sequence length="187" mass="19698">MIKVAVVFHSAGGSTRQLAAAVAAGAATEPTVNVIHAEIAGVDIRAGRFRNSKLLAQLTNADAIVFGSPTYMGSVSAQFKAFADASSEHWETQLWANKVAAGFTIGSNFSGDQLHTLQYLQILANQHGMLWAGLDIPGNHNTAGLNRLGAQSGLIAQSADGLLNETDLLTAHYLGRRVAQLSKRFAA</sequence>
<dbReference type="InterPro" id="IPR001226">
    <property type="entry name" value="Flavodoxin_CS"/>
</dbReference>
<dbReference type="RefSeq" id="WP_092791301.1">
    <property type="nucleotide sequence ID" value="NZ_FNXF01000003.1"/>
</dbReference>
<evidence type="ECO:0000256" key="3">
    <source>
        <dbReference type="ARBA" id="ARBA00022643"/>
    </source>
</evidence>
<reference evidence="7" key="1">
    <citation type="submission" date="2016-10" db="EMBL/GenBank/DDBJ databases">
        <authorList>
            <person name="Varghese N."/>
            <person name="Submissions S."/>
        </authorList>
    </citation>
    <scope>NUCLEOTIDE SEQUENCE [LARGE SCALE GENOMIC DNA]</scope>
    <source>
        <strain evidence="7">DSM 17616</strain>
    </source>
</reference>
<dbReference type="SUPFAM" id="SSF52218">
    <property type="entry name" value="Flavoproteins"/>
    <property type="match status" value="1"/>
</dbReference>
<dbReference type="PANTHER" id="PTHR30546:SF23">
    <property type="entry name" value="FLAVOPROTEIN-LIKE PROTEIN YCP4-RELATED"/>
    <property type="match status" value="1"/>
</dbReference>
<dbReference type="GO" id="GO:0016020">
    <property type="term" value="C:membrane"/>
    <property type="evidence" value="ECO:0007669"/>
    <property type="project" value="TreeGrafter"/>
</dbReference>
<dbReference type="GO" id="GO:0009055">
    <property type="term" value="F:electron transfer activity"/>
    <property type="evidence" value="ECO:0007669"/>
    <property type="project" value="InterPro"/>
</dbReference>
<dbReference type="Proteomes" id="UP000199371">
    <property type="component" value="Unassembled WGS sequence"/>
</dbReference>
<name>A0A1H6KLG1_9GAMM</name>
<keyword evidence="7" id="KW-1185">Reference proteome</keyword>
<dbReference type="AlphaFoldDB" id="A0A1H6KLG1"/>
<dbReference type="STRING" id="173990.SAMN05660691_01205"/>
<dbReference type="InterPro" id="IPR029039">
    <property type="entry name" value="Flavoprotein-like_sf"/>
</dbReference>
<accession>A0A1H6KLG1</accession>
<dbReference type="PANTHER" id="PTHR30546">
    <property type="entry name" value="FLAVODOXIN-RELATED PROTEIN WRBA-RELATED"/>
    <property type="match status" value="1"/>
</dbReference>
<evidence type="ECO:0000256" key="4">
    <source>
        <dbReference type="SAM" id="SignalP"/>
    </source>
</evidence>
<evidence type="ECO:0000256" key="2">
    <source>
        <dbReference type="ARBA" id="ARBA00022630"/>
    </source>
</evidence>
<evidence type="ECO:0000256" key="1">
    <source>
        <dbReference type="ARBA" id="ARBA00001917"/>
    </source>
</evidence>
<feature type="domain" description="Flavodoxin-like" evidence="5">
    <location>
        <begin position="4"/>
        <end position="178"/>
    </location>
</feature>
<keyword evidence="3" id="KW-0288">FMN</keyword>
<keyword evidence="4" id="KW-0732">Signal</keyword>
<feature type="signal peptide" evidence="4">
    <location>
        <begin position="1"/>
        <end position="19"/>
    </location>
</feature>
<dbReference type="PROSITE" id="PS50902">
    <property type="entry name" value="FLAVODOXIN_LIKE"/>
    <property type="match status" value="1"/>
</dbReference>
<dbReference type="PROSITE" id="PS00201">
    <property type="entry name" value="FLAVODOXIN"/>
    <property type="match status" value="1"/>
</dbReference>
<evidence type="ECO:0000313" key="7">
    <source>
        <dbReference type="Proteomes" id="UP000199371"/>
    </source>
</evidence>
<feature type="chain" id="PRO_5011622375" evidence="4">
    <location>
        <begin position="20"/>
        <end position="187"/>
    </location>
</feature>
<keyword evidence="2" id="KW-0285">Flavoprotein</keyword>
<evidence type="ECO:0000313" key="6">
    <source>
        <dbReference type="EMBL" id="SEH74564.1"/>
    </source>
</evidence>
<gene>
    <name evidence="6" type="ORF">SAMN05660691_01205</name>
</gene>
<dbReference type="GO" id="GO:0003955">
    <property type="term" value="F:NAD(P)H dehydrogenase (quinone) activity"/>
    <property type="evidence" value="ECO:0007669"/>
    <property type="project" value="TreeGrafter"/>
</dbReference>